<dbReference type="RefSeq" id="WP_197451904.1">
    <property type="nucleotide sequence ID" value="NZ_CP036348.1"/>
</dbReference>
<evidence type="ECO:0000313" key="3">
    <source>
        <dbReference type="Proteomes" id="UP000315082"/>
    </source>
</evidence>
<keyword evidence="1" id="KW-0472">Membrane</keyword>
<accession>A0A518JUN0</accession>
<sequence>MSSRFPTVVILITAAAFAGFAIWLTVMPNALLEAFGIAERTPQMATEIRAFYGGIEFGIAAAMFVLWLRGDLFAALLIGGLPLAGSATGRCIGMMADGFFGLHAGFAVMEAIAAVLCFVGCAMVSRGNSDG</sequence>
<dbReference type="KEGG" id="rcf:Poly24_29760"/>
<proteinExistence type="predicted"/>
<protein>
    <recommendedName>
        <fullName evidence="4">DUF4345 domain-containing protein</fullName>
    </recommendedName>
</protein>
<keyword evidence="3" id="KW-1185">Reference proteome</keyword>
<organism evidence="2 3">
    <name type="scientific">Rosistilla carotiformis</name>
    <dbReference type="NCBI Taxonomy" id="2528017"/>
    <lineage>
        <taxon>Bacteria</taxon>
        <taxon>Pseudomonadati</taxon>
        <taxon>Planctomycetota</taxon>
        <taxon>Planctomycetia</taxon>
        <taxon>Pirellulales</taxon>
        <taxon>Pirellulaceae</taxon>
        <taxon>Rosistilla</taxon>
    </lineage>
</organism>
<dbReference type="Proteomes" id="UP000315082">
    <property type="component" value="Chromosome"/>
</dbReference>
<dbReference type="InterPro" id="IPR025597">
    <property type="entry name" value="DUF4345"/>
</dbReference>
<reference evidence="2 3" key="1">
    <citation type="submission" date="2019-02" db="EMBL/GenBank/DDBJ databases">
        <title>Deep-cultivation of Planctomycetes and their phenomic and genomic characterization uncovers novel biology.</title>
        <authorList>
            <person name="Wiegand S."/>
            <person name="Jogler M."/>
            <person name="Boedeker C."/>
            <person name="Pinto D."/>
            <person name="Vollmers J."/>
            <person name="Rivas-Marin E."/>
            <person name="Kohn T."/>
            <person name="Peeters S.H."/>
            <person name="Heuer A."/>
            <person name="Rast P."/>
            <person name="Oberbeckmann S."/>
            <person name="Bunk B."/>
            <person name="Jeske O."/>
            <person name="Meyerdierks A."/>
            <person name="Storesund J.E."/>
            <person name="Kallscheuer N."/>
            <person name="Luecker S."/>
            <person name="Lage O.M."/>
            <person name="Pohl T."/>
            <person name="Merkel B.J."/>
            <person name="Hornburger P."/>
            <person name="Mueller R.-W."/>
            <person name="Bruemmer F."/>
            <person name="Labrenz M."/>
            <person name="Spormann A.M."/>
            <person name="Op den Camp H."/>
            <person name="Overmann J."/>
            <person name="Amann R."/>
            <person name="Jetten M.S.M."/>
            <person name="Mascher T."/>
            <person name="Medema M.H."/>
            <person name="Devos D.P."/>
            <person name="Kaster A.-K."/>
            <person name="Ovreas L."/>
            <person name="Rohde M."/>
            <person name="Galperin M.Y."/>
            <person name="Jogler C."/>
        </authorList>
    </citation>
    <scope>NUCLEOTIDE SEQUENCE [LARGE SCALE GENOMIC DNA]</scope>
    <source>
        <strain evidence="2 3">Poly24</strain>
    </source>
</reference>
<evidence type="ECO:0000313" key="2">
    <source>
        <dbReference type="EMBL" id="QDV69261.1"/>
    </source>
</evidence>
<keyword evidence="1" id="KW-1133">Transmembrane helix</keyword>
<feature type="transmembrane region" description="Helical" evidence="1">
    <location>
        <begin position="102"/>
        <end position="124"/>
    </location>
</feature>
<dbReference type="AlphaFoldDB" id="A0A518JUN0"/>
<gene>
    <name evidence="2" type="ORF">Poly24_29760</name>
</gene>
<feature type="transmembrane region" description="Helical" evidence="1">
    <location>
        <begin position="75"/>
        <end position="96"/>
    </location>
</feature>
<evidence type="ECO:0000256" key="1">
    <source>
        <dbReference type="SAM" id="Phobius"/>
    </source>
</evidence>
<dbReference type="Pfam" id="PF14248">
    <property type="entry name" value="DUF4345"/>
    <property type="match status" value="1"/>
</dbReference>
<name>A0A518JUN0_9BACT</name>
<feature type="transmembrane region" description="Helical" evidence="1">
    <location>
        <begin position="50"/>
        <end position="68"/>
    </location>
</feature>
<keyword evidence="1" id="KW-0812">Transmembrane</keyword>
<evidence type="ECO:0008006" key="4">
    <source>
        <dbReference type="Google" id="ProtNLM"/>
    </source>
</evidence>
<dbReference type="EMBL" id="CP036348">
    <property type="protein sequence ID" value="QDV69261.1"/>
    <property type="molecule type" value="Genomic_DNA"/>
</dbReference>